<keyword evidence="3" id="KW-1185">Reference proteome</keyword>
<feature type="domain" description="Mutator-like transposase" evidence="1">
    <location>
        <begin position="118"/>
        <end position="425"/>
    </location>
</feature>
<dbReference type="Pfam" id="PF20700">
    <property type="entry name" value="Mutator"/>
    <property type="match status" value="1"/>
</dbReference>
<evidence type="ECO:0000313" key="2">
    <source>
        <dbReference type="EnsemblMetazoa" id="CLYHEMP000380.1"/>
    </source>
</evidence>
<protein>
    <recommendedName>
        <fullName evidence="1">Mutator-like transposase domain-containing protein</fullName>
    </recommendedName>
</protein>
<evidence type="ECO:0000259" key="1">
    <source>
        <dbReference type="Pfam" id="PF20700"/>
    </source>
</evidence>
<name>A0A7M5UK02_9CNID</name>
<sequence>PLSNKNGFESKQDFVRPQWLAKRPKFFLPHPVLPHLLPTIPIFHPPVPQAMPLSTFSEKLSQKLSQEKTKVIYKPLKNKSAEKLRKGYLNKHKRLIRTRSQTERRGVRKLYPKKRAVGFKLIDEEVLMKAFNNFTVCKNCKASSSIEIQESENLRRGMCETLTLFCKSCSHISEFKTSPRSSNKILAYDVNIRSVYAAQQIGRAGLSKFNNLMELPAPVTSKPFTHIQNNLLETISQRTSKVLKDAADNLLTKTLTENPKNITVLDNGEIIADVSVIVDGTWQRRGHSSKIGVVFVISVETGEVLDYEVKSLFCHSCSKRQSSMTESDFQKWYETHAKECEINHKGSSDFMETSGAKEIFLRSIDKYNLKYTVFVGDGDSSCFGSVKEACEEVYGDGYNLNKEECVGHVQKRMGTRLRTYKKNMRGQKLAD</sequence>
<proteinExistence type="predicted"/>
<dbReference type="Proteomes" id="UP000594262">
    <property type="component" value="Unplaced"/>
</dbReference>
<dbReference type="OrthoDB" id="5985305at2759"/>
<dbReference type="AlphaFoldDB" id="A0A7M5UK02"/>
<accession>A0A7M5UK02</accession>
<reference evidence="2" key="1">
    <citation type="submission" date="2021-01" db="UniProtKB">
        <authorList>
            <consortium name="EnsemblMetazoa"/>
        </authorList>
    </citation>
    <scope>IDENTIFICATION</scope>
</reference>
<evidence type="ECO:0000313" key="3">
    <source>
        <dbReference type="Proteomes" id="UP000594262"/>
    </source>
</evidence>
<organism evidence="2 3">
    <name type="scientific">Clytia hemisphaerica</name>
    <dbReference type="NCBI Taxonomy" id="252671"/>
    <lineage>
        <taxon>Eukaryota</taxon>
        <taxon>Metazoa</taxon>
        <taxon>Cnidaria</taxon>
        <taxon>Hydrozoa</taxon>
        <taxon>Hydroidolina</taxon>
        <taxon>Leptothecata</taxon>
        <taxon>Obeliida</taxon>
        <taxon>Clytiidae</taxon>
        <taxon>Clytia</taxon>
    </lineage>
</organism>
<dbReference type="EnsemblMetazoa" id="CLYHEMT000380.1">
    <property type="protein sequence ID" value="CLYHEMP000380.1"/>
    <property type="gene ID" value="CLYHEMG000380"/>
</dbReference>
<dbReference type="InterPro" id="IPR049012">
    <property type="entry name" value="Mutator_transp_dom"/>
</dbReference>